<dbReference type="KEGG" id="bfk:QN062_07470"/>
<comment type="subcellular location">
    <subcellularLocation>
        <location evidence="1">Membrane</location>
        <topology evidence="1">Multi-pass membrane protein</topology>
    </subcellularLocation>
</comment>
<feature type="transmembrane region" description="Helical" evidence="5">
    <location>
        <begin position="91"/>
        <end position="116"/>
    </location>
</feature>
<feature type="transmembrane region" description="Helical" evidence="5">
    <location>
        <begin position="192"/>
        <end position="211"/>
    </location>
</feature>
<dbReference type="GO" id="GO:0016020">
    <property type="term" value="C:membrane"/>
    <property type="evidence" value="ECO:0007669"/>
    <property type="project" value="UniProtKB-SubCell"/>
</dbReference>
<feature type="transmembrane region" description="Helical" evidence="5">
    <location>
        <begin position="48"/>
        <end position="70"/>
    </location>
</feature>
<protein>
    <submittedName>
        <fullName evidence="7">Uncharacterized protein</fullName>
    </submittedName>
</protein>
<dbReference type="EMBL" id="CP129675">
    <property type="protein sequence ID" value="XDS46216.1"/>
    <property type="molecule type" value="Genomic_DNA"/>
</dbReference>
<keyword evidence="3 5" id="KW-1133">Transmembrane helix</keyword>
<dbReference type="AlphaFoldDB" id="A0AB39UJ37"/>
<keyword evidence="2 5" id="KW-0812">Transmembrane</keyword>
<feature type="transmembrane region" description="Helical" evidence="5">
    <location>
        <begin position="21"/>
        <end position="42"/>
    </location>
</feature>
<evidence type="ECO:0000313" key="8">
    <source>
        <dbReference type="EMBL" id="XDS50228.1"/>
    </source>
</evidence>
<dbReference type="EMBL" id="CP129683">
    <property type="protein sequence ID" value="XDS50228.1"/>
    <property type="molecule type" value="Genomic_DNA"/>
</dbReference>
<dbReference type="SUPFAM" id="SSF161111">
    <property type="entry name" value="Cation efflux protein transmembrane domain-like"/>
    <property type="match status" value="1"/>
</dbReference>
<accession>A0AB39UJ37</accession>
<keyword evidence="4 5" id="KW-0472">Membrane</keyword>
<evidence type="ECO:0000256" key="1">
    <source>
        <dbReference type="ARBA" id="ARBA00004141"/>
    </source>
</evidence>
<organism evidence="7">
    <name type="scientific">Bifidobacterium fermentum</name>
    <dbReference type="NCBI Taxonomy" id="3059035"/>
    <lineage>
        <taxon>Bacteria</taxon>
        <taxon>Bacillati</taxon>
        <taxon>Actinomycetota</taxon>
        <taxon>Actinomycetes</taxon>
        <taxon>Bifidobacteriales</taxon>
        <taxon>Bifidobacteriaceae</taxon>
        <taxon>Bifidobacterium</taxon>
    </lineage>
</organism>
<feature type="transmembrane region" description="Helical" evidence="5">
    <location>
        <begin position="122"/>
        <end position="146"/>
    </location>
</feature>
<sequence length="226" mass="24741">MIHYAQSLWKQYKNLEVSDRAALGAAGSFAAGVGMASVKFGLGIFTQSVLFIVSAVYYLVLCLSRFVIVYRHQKIRQLTDAVLRLNRETSVYHRTGLFLSCIGLSYAAFSVTLIFVGSTGKYSDIVAITVATITFIKIGIAARGLILSRRERNPMDSAVRFLAFTDAMLSIVVMQNVLLVSQGISEAGRSSGIFGIVLGVCVVVAGLVMFFRRTSKTTFQAKQIER</sequence>
<dbReference type="EMBL" id="CP129682">
    <property type="protein sequence ID" value="XDS49004.1"/>
    <property type="molecule type" value="Genomic_DNA"/>
</dbReference>
<dbReference type="RefSeq" id="WP_369341202.1">
    <property type="nucleotide sequence ID" value="NZ_CP129675.1"/>
</dbReference>
<proteinExistence type="predicted"/>
<name>A0AB39UJ37_9BIFI</name>
<evidence type="ECO:0000313" key="7">
    <source>
        <dbReference type="EMBL" id="XDS49004.1"/>
    </source>
</evidence>
<evidence type="ECO:0000256" key="5">
    <source>
        <dbReference type="SAM" id="Phobius"/>
    </source>
</evidence>
<evidence type="ECO:0000313" key="6">
    <source>
        <dbReference type="EMBL" id="XDS46216.1"/>
    </source>
</evidence>
<feature type="transmembrane region" description="Helical" evidence="5">
    <location>
        <begin position="158"/>
        <end position="180"/>
    </location>
</feature>
<evidence type="ECO:0000256" key="2">
    <source>
        <dbReference type="ARBA" id="ARBA00022692"/>
    </source>
</evidence>
<reference evidence="7" key="1">
    <citation type="submission" date="2023-07" db="EMBL/GenBank/DDBJ databases">
        <title>Bifidobacterium aquikefiriaerophilum sp. nov. and Bifidobacterium eccum sp. nov., isolated from water kefir.</title>
        <authorList>
            <person name="Breselge S."/>
            <person name="Bellassi P."/>
            <person name="Barcenilla C."/>
            <person name="Alvarez-Ordonez A."/>
            <person name="Morelli L."/>
            <person name="Cotter P.D."/>
        </authorList>
    </citation>
    <scope>NUCLEOTIDE SEQUENCE</scope>
    <source>
        <strain evidence="8">WK012_4_13</strain>
        <strain evidence="7">WK013_4_14</strain>
        <strain evidence="6">WK048_4_13</strain>
    </source>
</reference>
<evidence type="ECO:0000256" key="4">
    <source>
        <dbReference type="ARBA" id="ARBA00023136"/>
    </source>
</evidence>
<gene>
    <name evidence="8" type="ORF">QN062_07470</name>
    <name evidence="7" type="ORF">QN216_01665</name>
    <name evidence="6" type="ORF">QN217_08790</name>
</gene>
<evidence type="ECO:0000256" key="3">
    <source>
        <dbReference type="ARBA" id="ARBA00022989"/>
    </source>
</evidence>
<dbReference type="InterPro" id="IPR027469">
    <property type="entry name" value="Cation_efflux_TMD_sf"/>
</dbReference>